<gene>
    <name evidence="1" type="ORF">CCM_06259</name>
</gene>
<dbReference type="EMBL" id="JH126402">
    <property type="protein sequence ID" value="EGX92099.1"/>
    <property type="molecule type" value="Genomic_DNA"/>
</dbReference>
<dbReference type="Proteomes" id="UP000001610">
    <property type="component" value="Unassembled WGS sequence"/>
</dbReference>
<dbReference type="KEGG" id="cmt:CCM_06259"/>
<dbReference type="RefSeq" id="XP_006671463.1">
    <property type="nucleotide sequence ID" value="XM_006671400.1"/>
</dbReference>
<accession>G3JJR5</accession>
<sequence length="88" mass="9557">MSIAPENDVIETTIAFLPEAHEDSGNKGTANYGPLQLLFVMAAGWWVRGFLLEDPPWSGTMLWALTGELLLASPKLLPWAPACLHGLP</sequence>
<dbReference type="HOGENOM" id="CLU_2469012_0_0_1"/>
<proteinExistence type="predicted"/>
<name>G3JJR5_CORMM</name>
<reference evidence="1 2" key="1">
    <citation type="journal article" date="2011" name="Genome Biol.">
        <title>Genome sequence of the insect pathogenic fungus Cordyceps militaris, a valued traditional Chinese medicine.</title>
        <authorList>
            <person name="Zheng P."/>
            <person name="Xia Y."/>
            <person name="Xiao G."/>
            <person name="Xiong C."/>
            <person name="Hu X."/>
            <person name="Zhang S."/>
            <person name="Zheng H."/>
            <person name="Huang Y."/>
            <person name="Zhou Y."/>
            <person name="Wang S."/>
            <person name="Zhao G.P."/>
            <person name="Liu X."/>
            <person name="St Leger R.J."/>
            <person name="Wang C."/>
        </authorList>
    </citation>
    <scope>NUCLEOTIDE SEQUENCE [LARGE SCALE GENOMIC DNA]</scope>
    <source>
        <strain evidence="1 2">CM01</strain>
    </source>
</reference>
<dbReference type="VEuPathDB" id="FungiDB:CCM_06259"/>
<dbReference type="GeneID" id="18168274"/>
<dbReference type="AlphaFoldDB" id="G3JJR5"/>
<evidence type="ECO:0000313" key="1">
    <source>
        <dbReference type="EMBL" id="EGX92099.1"/>
    </source>
</evidence>
<protein>
    <submittedName>
        <fullName evidence="1">Uncharacterized protein</fullName>
    </submittedName>
</protein>
<evidence type="ECO:0000313" key="2">
    <source>
        <dbReference type="Proteomes" id="UP000001610"/>
    </source>
</evidence>
<organism evidence="1 2">
    <name type="scientific">Cordyceps militaris (strain CM01)</name>
    <name type="common">Caterpillar fungus</name>
    <dbReference type="NCBI Taxonomy" id="983644"/>
    <lineage>
        <taxon>Eukaryota</taxon>
        <taxon>Fungi</taxon>
        <taxon>Dikarya</taxon>
        <taxon>Ascomycota</taxon>
        <taxon>Pezizomycotina</taxon>
        <taxon>Sordariomycetes</taxon>
        <taxon>Hypocreomycetidae</taxon>
        <taxon>Hypocreales</taxon>
        <taxon>Cordycipitaceae</taxon>
        <taxon>Cordyceps</taxon>
    </lineage>
</organism>
<dbReference type="InParanoid" id="G3JJR5"/>
<keyword evidence="2" id="KW-1185">Reference proteome</keyword>